<dbReference type="FunFam" id="2.20.25.10:FF:000002">
    <property type="entry name" value="UPF0434 protein YcaR"/>
    <property type="match status" value="1"/>
</dbReference>
<dbReference type="Pfam" id="PF03966">
    <property type="entry name" value="Trm112p"/>
    <property type="match status" value="1"/>
</dbReference>
<comment type="similarity">
    <text evidence="1">Belongs to the UPF0434 family.</text>
</comment>
<dbReference type="PANTHER" id="PTHR33505:SF4">
    <property type="entry name" value="PROTEIN PREY, MITOCHONDRIAL"/>
    <property type="match status" value="1"/>
</dbReference>
<sequence length="98" mass="11256">MAHWAHATIRLSASDIKFPVGNNVSFQPQAYEKNTLDKKLLDIIVCPICKGPLVHQVDEPEFICRSCQLAYPIRDDIPVMLEEEARELMVEEAQKYKK</sequence>
<organism evidence="2">
    <name type="scientific">Candidatus Kentrum sp. TC</name>
    <dbReference type="NCBI Taxonomy" id="2126339"/>
    <lineage>
        <taxon>Bacteria</taxon>
        <taxon>Pseudomonadati</taxon>
        <taxon>Pseudomonadota</taxon>
        <taxon>Gammaproteobacteria</taxon>
        <taxon>Candidatus Kentrum</taxon>
    </lineage>
</organism>
<dbReference type="InterPro" id="IPR005651">
    <property type="entry name" value="Trm112-like"/>
</dbReference>
<evidence type="ECO:0000313" key="2">
    <source>
        <dbReference type="EMBL" id="VFK60834.1"/>
    </source>
</evidence>
<evidence type="ECO:0000256" key="1">
    <source>
        <dbReference type="HAMAP-Rule" id="MF_01187"/>
    </source>
</evidence>
<accession>A0A451A469</accession>
<reference evidence="2" key="1">
    <citation type="submission" date="2019-02" db="EMBL/GenBank/DDBJ databases">
        <authorList>
            <person name="Gruber-Vodicka R. H."/>
            <person name="Seah K. B. B."/>
        </authorList>
    </citation>
    <scope>NUCLEOTIDE SEQUENCE</scope>
    <source>
        <strain evidence="2">BECK_BZ126</strain>
    </source>
</reference>
<dbReference type="HAMAP" id="MF_01187">
    <property type="entry name" value="UPF0434"/>
    <property type="match status" value="1"/>
</dbReference>
<dbReference type="PANTHER" id="PTHR33505">
    <property type="entry name" value="ZGC:162634"/>
    <property type="match status" value="1"/>
</dbReference>
<gene>
    <name evidence="2" type="ORF">BECKTC1821F_GA0114240_105016</name>
</gene>
<name>A0A451A469_9GAMM</name>
<dbReference type="GO" id="GO:0005829">
    <property type="term" value="C:cytosol"/>
    <property type="evidence" value="ECO:0007669"/>
    <property type="project" value="TreeGrafter"/>
</dbReference>
<dbReference type="SUPFAM" id="SSF158997">
    <property type="entry name" value="Trm112p-like"/>
    <property type="match status" value="1"/>
</dbReference>
<proteinExistence type="inferred from homology"/>
<dbReference type="Gene3D" id="2.20.25.10">
    <property type="match status" value="1"/>
</dbReference>
<protein>
    <recommendedName>
        <fullName evidence="1">UPF0434 protein BECKTC1821F_GA0114240_105016</fullName>
    </recommendedName>
</protein>
<dbReference type="AlphaFoldDB" id="A0A451A469"/>
<dbReference type="EMBL" id="CAADFW010000050">
    <property type="protein sequence ID" value="VFK60834.1"/>
    <property type="molecule type" value="Genomic_DNA"/>
</dbReference>